<keyword evidence="1" id="KW-0812">Transmembrane</keyword>
<feature type="transmembrane region" description="Helical" evidence="1">
    <location>
        <begin position="40"/>
        <end position="58"/>
    </location>
</feature>
<keyword evidence="3" id="KW-1185">Reference proteome</keyword>
<reference evidence="2" key="2">
    <citation type="journal article" date="2022" name="Syst. Appl. Microbiol.">
        <title>Physiological and genomic characterisation of Luteimonas fraxinea sp. nov., a bacterial species associated with trees tolerant to ash dieback.</title>
        <authorList>
            <person name="Ulrich K."/>
            <person name="Becker R."/>
            <person name="Behrendt U."/>
            <person name="Kube M."/>
            <person name="Schneck V."/>
            <person name="Ulrich A."/>
        </authorList>
    </citation>
    <scope>NUCLEOTIDE SEQUENCE</scope>
    <source>
        <strain evidence="2">A1P009</strain>
    </source>
</reference>
<feature type="transmembrane region" description="Helical" evidence="1">
    <location>
        <begin position="148"/>
        <end position="167"/>
    </location>
</feature>
<dbReference type="Proteomes" id="UP001430360">
    <property type="component" value="Unassembled WGS sequence"/>
</dbReference>
<dbReference type="EMBL" id="JAJQKU010000002">
    <property type="protein sequence ID" value="MCD9096458.1"/>
    <property type="molecule type" value="Genomic_DNA"/>
</dbReference>
<evidence type="ECO:0000313" key="3">
    <source>
        <dbReference type="Proteomes" id="UP001430360"/>
    </source>
</evidence>
<feature type="transmembrane region" description="Helical" evidence="1">
    <location>
        <begin position="119"/>
        <end position="142"/>
    </location>
</feature>
<dbReference type="RefSeq" id="WP_232135108.1">
    <property type="nucleotide sequence ID" value="NZ_CP089507.1"/>
</dbReference>
<evidence type="ECO:0008006" key="4">
    <source>
        <dbReference type="Google" id="ProtNLM"/>
    </source>
</evidence>
<evidence type="ECO:0000256" key="1">
    <source>
        <dbReference type="SAM" id="Phobius"/>
    </source>
</evidence>
<gene>
    <name evidence="2" type="ORF">LTT95_05830</name>
</gene>
<reference evidence="2" key="1">
    <citation type="submission" date="2021-12" db="EMBL/GenBank/DDBJ databases">
        <authorList>
            <person name="Ulrich A."/>
        </authorList>
    </citation>
    <scope>NUCLEOTIDE SEQUENCE</scope>
    <source>
        <strain evidence="2">A1P009</strain>
    </source>
</reference>
<organism evidence="2 3">
    <name type="scientific">Luteimonas fraxinea</name>
    <dbReference type="NCBI Taxonomy" id="2901869"/>
    <lineage>
        <taxon>Bacteria</taxon>
        <taxon>Pseudomonadati</taxon>
        <taxon>Pseudomonadota</taxon>
        <taxon>Gammaproteobacteria</taxon>
        <taxon>Lysobacterales</taxon>
        <taxon>Lysobacteraceae</taxon>
        <taxon>Luteimonas</taxon>
    </lineage>
</organism>
<comment type="caution">
    <text evidence="2">The sequence shown here is derived from an EMBL/GenBank/DDBJ whole genome shotgun (WGS) entry which is preliminary data.</text>
</comment>
<proteinExistence type="predicted"/>
<sequence length="186" mass="20948">MTEFDDLMQSAWQTARPPADSAALVASVHRTRWHQRLRRCLEIVLTLVGIALLTRPLFGGATTPAYWLVMPFFVAYLPTVWWLLLRQTQPSPADAAQNVRSYAHTRLTQLRAGLRDLRIARVAAFVLLAYASVAAISAFVAGDPAWQAPARNLLVCAGFCVLGTLWLSRWQGRGRLREYRAMRRLT</sequence>
<name>A0ABS8UAD9_9GAMM</name>
<accession>A0ABS8UAD9</accession>
<keyword evidence="1" id="KW-1133">Transmembrane helix</keyword>
<keyword evidence="1" id="KW-0472">Membrane</keyword>
<feature type="transmembrane region" description="Helical" evidence="1">
    <location>
        <begin position="64"/>
        <end position="84"/>
    </location>
</feature>
<evidence type="ECO:0000313" key="2">
    <source>
        <dbReference type="EMBL" id="MCD9096458.1"/>
    </source>
</evidence>
<protein>
    <recommendedName>
        <fullName evidence="4">Integral membrane protein</fullName>
    </recommendedName>
</protein>